<dbReference type="EMBL" id="NAJO01000001">
    <property type="protein sequence ID" value="OQO14638.1"/>
    <property type="molecule type" value="Genomic_DNA"/>
</dbReference>
<sequence>MTSFFRRHGTTILINVSIILSATLYVKHKDNIIWRKALHYPTSFVPAYQAPLVNCGAAFVASSEPYYVFLHPGITFEAHKTRIRIAAGFELDVKYVSSSGLWTWYSVENLDESTLEAIRGDVVVDLVQCEGMVQFDFGPGWDDYVPLTDAEIEEMIERAEEWERSRETMVHTRIYDLG</sequence>
<evidence type="ECO:0000313" key="3">
    <source>
        <dbReference type="Proteomes" id="UP000192596"/>
    </source>
</evidence>
<dbReference type="InParanoid" id="A0A1V8TTI6"/>
<dbReference type="OrthoDB" id="10630909at2759"/>
<keyword evidence="1" id="KW-0472">Membrane</keyword>
<dbReference type="AlphaFoldDB" id="A0A1V8TTI6"/>
<keyword evidence="3" id="KW-1185">Reference proteome</keyword>
<keyword evidence="1" id="KW-1133">Transmembrane helix</keyword>
<keyword evidence="1" id="KW-0812">Transmembrane</keyword>
<dbReference type="Proteomes" id="UP000192596">
    <property type="component" value="Unassembled WGS sequence"/>
</dbReference>
<reference evidence="3" key="1">
    <citation type="submission" date="2017-03" db="EMBL/GenBank/DDBJ databases">
        <title>Genomes of endolithic fungi from Antarctica.</title>
        <authorList>
            <person name="Coleine C."/>
            <person name="Masonjones S."/>
            <person name="Stajich J.E."/>
        </authorList>
    </citation>
    <scope>NUCLEOTIDE SEQUENCE [LARGE SCALE GENOMIC DNA]</scope>
    <source>
        <strain evidence="3">CCFEE 5527</strain>
    </source>
</reference>
<accession>A0A1V8TTI6</accession>
<name>A0A1V8TTI6_9PEZI</name>
<protein>
    <submittedName>
        <fullName evidence="2">Uncharacterized protein</fullName>
    </submittedName>
</protein>
<comment type="caution">
    <text evidence="2">The sequence shown here is derived from an EMBL/GenBank/DDBJ whole genome shotgun (WGS) entry which is preliminary data.</text>
</comment>
<proteinExistence type="predicted"/>
<organism evidence="2 3">
    <name type="scientific">Cryoendolithus antarcticus</name>
    <dbReference type="NCBI Taxonomy" id="1507870"/>
    <lineage>
        <taxon>Eukaryota</taxon>
        <taxon>Fungi</taxon>
        <taxon>Dikarya</taxon>
        <taxon>Ascomycota</taxon>
        <taxon>Pezizomycotina</taxon>
        <taxon>Dothideomycetes</taxon>
        <taxon>Dothideomycetidae</taxon>
        <taxon>Cladosporiales</taxon>
        <taxon>Cladosporiaceae</taxon>
        <taxon>Cryoendolithus</taxon>
    </lineage>
</organism>
<feature type="transmembrane region" description="Helical" evidence="1">
    <location>
        <begin position="6"/>
        <end position="26"/>
    </location>
</feature>
<evidence type="ECO:0000313" key="2">
    <source>
        <dbReference type="EMBL" id="OQO14638.1"/>
    </source>
</evidence>
<gene>
    <name evidence="2" type="ORF">B0A48_00019</name>
</gene>
<evidence type="ECO:0000256" key="1">
    <source>
        <dbReference type="SAM" id="Phobius"/>
    </source>
</evidence>